<organism evidence="16 17">
    <name type="scientific">Aldrovandia affinis</name>
    <dbReference type="NCBI Taxonomy" id="143900"/>
    <lineage>
        <taxon>Eukaryota</taxon>
        <taxon>Metazoa</taxon>
        <taxon>Chordata</taxon>
        <taxon>Craniata</taxon>
        <taxon>Vertebrata</taxon>
        <taxon>Euteleostomi</taxon>
        <taxon>Actinopterygii</taxon>
        <taxon>Neopterygii</taxon>
        <taxon>Teleostei</taxon>
        <taxon>Notacanthiformes</taxon>
        <taxon>Halosauridae</taxon>
        <taxon>Aldrovandia</taxon>
    </lineage>
</organism>
<keyword evidence="7 11" id="KW-0371">Homeobox</keyword>
<comment type="similarity">
    <text evidence="10">Belongs to the paired homeobox family. Unc-4 subfamily.</text>
</comment>
<dbReference type="InterPro" id="IPR009057">
    <property type="entry name" value="Homeodomain-like_sf"/>
</dbReference>
<evidence type="ECO:0000256" key="3">
    <source>
        <dbReference type="ARBA" id="ARBA00022782"/>
    </source>
</evidence>
<comment type="caution">
    <text evidence="16">The sequence shown here is derived from an EMBL/GenBank/DDBJ whole genome shotgun (WGS) entry which is preliminary data.</text>
</comment>
<dbReference type="GO" id="GO:0005634">
    <property type="term" value="C:nucleus"/>
    <property type="evidence" value="ECO:0007669"/>
    <property type="project" value="UniProtKB-SubCell"/>
</dbReference>
<feature type="region of interest" description="Disordered" evidence="14">
    <location>
        <begin position="1"/>
        <end position="31"/>
    </location>
</feature>
<keyword evidence="5" id="KW-0805">Transcription regulation</keyword>
<feature type="compositionally biased region" description="Basic and acidic residues" evidence="14">
    <location>
        <begin position="269"/>
        <end position="279"/>
    </location>
</feature>
<keyword evidence="17" id="KW-1185">Reference proteome</keyword>
<evidence type="ECO:0000256" key="6">
    <source>
        <dbReference type="ARBA" id="ARBA00023125"/>
    </source>
</evidence>
<dbReference type="InterPro" id="IPR001356">
    <property type="entry name" value="HD"/>
</dbReference>
<evidence type="ECO:0000256" key="2">
    <source>
        <dbReference type="ARBA" id="ARBA00022473"/>
    </source>
</evidence>
<evidence type="ECO:0000313" key="16">
    <source>
        <dbReference type="EMBL" id="KAJ8389646.1"/>
    </source>
</evidence>
<dbReference type="PANTHER" id="PTHR46799:SF1">
    <property type="entry name" value="HOMEOBOX PROTEIN UNC-4 HOMOLOG"/>
    <property type="match status" value="1"/>
</dbReference>
<dbReference type="SMART" id="SM00389">
    <property type="entry name" value="HOX"/>
    <property type="match status" value="1"/>
</dbReference>
<dbReference type="GO" id="GO:0030154">
    <property type="term" value="P:cell differentiation"/>
    <property type="evidence" value="ECO:0007669"/>
    <property type="project" value="UniProtKB-KW"/>
</dbReference>
<evidence type="ECO:0000256" key="13">
    <source>
        <dbReference type="SAM" id="Coils"/>
    </source>
</evidence>
<sequence>MNGDNQPYKLTDSGDQDKDSPGCKRRRTRTNFTGWQLEELEKAFTESHYPDVFMREALALRLDLIESRVQVWFQNRRAKWRKKENTKKGPGRPAHNSHPTSCSGEPMDPEEIARRELERMDKKKRKQERKLLRSQNKLLSDKVKFQYTCAIPIRTLFGQHKKDFGRTDAVRHRNPKGDAPSSPKSLRREAATLKLARKAQIHDWHILHNATVDTKPPNRLKSRHPYNKAAQEMLRSIPEDLSTNAWLAASWKQEWESVGPSVSTATSGTREKALKERTYHAGNGPY</sequence>
<evidence type="ECO:0000256" key="7">
    <source>
        <dbReference type="ARBA" id="ARBA00023155"/>
    </source>
</evidence>
<dbReference type="PROSITE" id="PS50071">
    <property type="entry name" value="HOMEOBOX_2"/>
    <property type="match status" value="1"/>
</dbReference>
<keyword evidence="6 11" id="KW-0238">DNA-binding</keyword>
<dbReference type="GO" id="GO:0000981">
    <property type="term" value="F:DNA-binding transcription factor activity, RNA polymerase II-specific"/>
    <property type="evidence" value="ECO:0007669"/>
    <property type="project" value="InterPro"/>
</dbReference>
<keyword evidence="3" id="KW-0221">Differentiation</keyword>
<proteinExistence type="inferred from homology"/>
<evidence type="ECO:0000256" key="8">
    <source>
        <dbReference type="ARBA" id="ARBA00023163"/>
    </source>
</evidence>
<dbReference type="Pfam" id="PF00046">
    <property type="entry name" value="Homeodomain"/>
    <property type="match status" value="1"/>
</dbReference>
<evidence type="ECO:0000256" key="14">
    <source>
        <dbReference type="SAM" id="MobiDB-lite"/>
    </source>
</evidence>
<feature type="region of interest" description="Disordered" evidence="14">
    <location>
        <begin position="81"/>
        <end position="108"/>
    </location>
</feature>
<accession>A0AAD7RVA9</accession>
<keyword evidence="4" id="KW-0524">Neurogenesis</keyword>
<evidence type="ECO:0000256" key="1">
    <source>
        <dbReference type="ARBA" id="ARBA00004123"/>
    </source>
</evidence>
<dbReference type="Proteomes" id="UP001221898">
    <property type="component" value="Unassembled WGS sequence"/>
</dbReference>
<keyword evidence="2" id="KW-0217">Developmental protein</keyword>
<dbReference type="GO" id="GO:0007399">
    <property type="term" value="P:nervous system development"/>
    <property type="evidence" value="ECO:0007669"/>
    <property type="project" value="UniProtKB-KW"/>
</dbReference>
<reference evidence="16" key="1">
    <citation type="journal article" date="2023" name="Science">
        <title>Genome structures resolve the early diversification of teleost fishes.</title>
        <authorList>
            <person name="Parey E."/>
            <person name="Louis A."/>
            <person name="Montfort J."/>
            <person name="Bouchez O."/>
            <person name="Roques C."/>
            <person name="Iampietro C."/>
            <person name="Lluch J."/>
            <person name="Castinel A."/>
            <person name="Donnadieu C."/>
            <person name="Desvignes T."/>
            <person name="Floi Bucao C."/>
            <person name="Jouanno E."/>
            <person name="Wen M."/>
            <person name="Mejri S."/>
            <person name="Dirks R."/>
            <person name="Jansen H."/>
            <person name="Henkel C."/>
            <person name="Chen W.J."/>
            <person name="Zahm M."/>
            <person name="Cabau C."/>
            <person name="Klopp C."/>
            <person name="Thompson A.W."/>
            <person name="Robinson-Rechavi M."/>
            <person name="Braasch I."/>
            <person name="Lecointre G."/>
            <person name="Bobe J."/>
            <person name="Postlethwait J.H."/>
            <person name="Berthelot C."/>
            <person name="Roest Crollius H."/>
            <person name="Guiguen Y."/>
        </authorList>
    </citation>
    <scope>NUCLEOTIDE SEQUENCE</scope>
    <source>
        <strain evidence="16">NC1722</strain>
    </source>
</reference>
<dbReference type="SUPFAM" id="SSF46689">
    <property type="entry name" value="Homeodomain-like"/>
    <property type="match status" value="1"/>
</dbReference>
<feature type="coiled-coil region" evidence="13">
    <location>
        <begin position="110"/>
        <end position="137"/>
    </location>
</feature>
<feature type="DNA-binding region" description="Homeobox" evidence="11">
    <location>
        <begin position="25"/>
        <end position="84"/>
    </location>
</feature>
<name>A0AAD7RVA9_9TELE</name>
<evidence type="ECO:0000256" key="11">
    <source>
        <dbReference type="PROSITE-ProRule" id="PRU00108"/>
    </source>
</evidence>
<dbReference type="CDD" id="cd00086">
    <property type="entry name" value="homeodomain"/>
    <property type="match status" value="1"/>
</dbReference>
<keyword evidence="8" id="KW-0804">Transcription</keyword>
<feature type="domain" description="Homeobox" evidence="15">
    <location>
        <begin position="23"/>
        <end position="83"/>
    </location>
</feature>
<dbReference type="Gene3D" id="1.10.10.60">
    <property type="entry name" value="Homeodomain-like"/>
    <property type="match status" value="1"/>
</dbReference>
<evidence type="ECO:0000256" key="9">
    <source>
        <dbReference type="ARBA" id="ARBA00023242"/>
    </source>
</evidence>
<evidence type="ECO:0000256" key="10">
    <source>
        <dbReference type="ARBA" id="ARBA00038351"/>
    </source>
</evidence>
<evidence type="ECO:0000313" key="17">
    <source>
        <dbReference type="Proteomes" id="UP001221898"/>
    </source>
</evidence>
<keyword evidence="9 11" id="KW-0539">Nucleus</keyword>
<feature type="region of interest" description="Disordered" evidence="14">
    <location>
        <begin position="258"/>
        <end position="286"/>
    </location>
</feature>
<dbReference type="PANTHER" id="PTHR46799">
    <property type="entry name" value="HOMEOBOX PROTEIN UNC-4 HOMOLOG"/>
    <property type="match status" value="1"/>
</dbReference>
<dbReference type="FunFam" id="1.10.10.60:FF:000057">
    <property type="entry name" value="Short stature homeobox 2"/>
    <property type="match status" value="1"/>
</dbReference>
<dbReference type="EMBL" id="JAINUG010000179">
    <property type="protein sequence ID" value="KAJ8389646.1"/>
    <property type="molecule type" value="Genomic_DNA"/>
</dbReference>
<protein>
    <recommendedName>
        <fullName evidence="15">Homeobox domain-containing protein</fullName>
    </recommendedName>
</protein>
<evidence type="ECO:0000256" key="5">
    <source>
        <dbReference type="ARBA" id="ARBA00023015"/>
    </source>
</evidence>
<evidence type="ECO:0000256" key="4">
    <source>
        <dbReference type="ARBA" id="ARBA00022902"/>
    </source>
</evidence>
<feature type="region of interest" description="Disordered" evidence="14">
    <location>
        <begin position="166"/>
        <end position="186"/>
    </location>
</feature>
<comment type="subcellular location">
    <subcellularLocation>
        <location evidence="1 11 12">Nucleus</location>
    </subcellularLocation>
</comment>
<dbReference type="GO" id="GO:1990837">
    <property type="term" value="F:sequence-specific double-stranded DNA binding"/>
    <property type="evidence" value="ECO:0007669"/>
    <property type="project" value="TreeGrafter"/>
</dbReference>
<dbReference type="AlphaFoldDB" id="A0AAD7RVA9"/>
<evidence type="ECO:0000256" key="12">
    <source>
        <dbReference type="RuleBase" id="RU000682"/>
    </source>
</evidence>
<gene>
    <name evidence="16" type="ORF">AAFF_G00115220</name>
</gene>
<keyword evidence="13" id="KW-0175">Coiled coil</keyword>
<dbReference type="InterPro" id="IPR017970">
    <property type="entry name" value="Homeobox_CS"/>
</dbReference>
<evidence type="ECO:0000259" key="15">
    <source>
        <dbReference type="PROSITE" id="PS50071"/>
    </source>
</evidence>
<dbReference type="PROSITE" id="PS00027">
    <property type="entry name" value="HOMEOBOX_1"/>
    <property type="match status" value="1"/>
</dbReference>